<evidence type="ECO:0000313" key="1">
    <source>
        <dbReference type="EMBL" id="GGZ64492.1"/>
    </source>
</evidence>
<dbReference type="EMBL" id="BMXY01000002">
    <property type="protein sequence ID" value="GGZ64492.1"/>
    <property type="molecule type" value="Genomic_DNA"/>
</dbReference>
<evidence type="ECO:0000313" key="2">
    <source>
        <dbReference type="Proteomes" id="UP000643403"/>
    </source>
</evidence>
<dbReference type="Proteomes" id="UP000643403">
    <property type="component" value="Unassembled WGS sequence"/>
</dbReference>
<gene>
    <name evidence="1" type="ORF">GCM10008101_17700</name>
</gene>
<comment type="caution">
    <text evidence="1">The sequence shown here is derived from an EMBL/GenBank/DDBJ whole genome shotgun (WGS) entry which is preliminary data.</text>
</comment>
<name>A0ABQ3C1G6_9GAMM</name>
<accession>A0ABQ3C1G6</accession>
<dbReference type="RefSeq" id="WP_189449089.1">
    <property type="nucleotide sequence ID" value="NZ_BMXY01000002.1"/>
</dbReference>
<reference evidence="2" key="1">
    <citation type="journal article" date="2019" name="Int. J. Syst. Evol. Microbiol.">
        <title>The Global Catalogue of Microorganisms (GCM) 10K type strain sequencing project: providing services to taxonomists for standard genome sequencing and annotation.</title>
        <authorList>
            <consortium name="The Broad Institute Genomics Platform"/>
            <consortium name="The Broad Institute Genome Sequencing Center for Infectious Disease"/>
            <person name="Wu L."/>
            <person name="Ma J."/>
        </authorList>
    </citation>
    <scope>NUCLEOTIDE SEQUENCE [LARGE SCALE GENOMIC DNA]</scope>
    <source>
        <strain evidence="2">KCTC 22558</strain>
    </source>
</reference>
<proteinExistence type="predicted"/>
<keyword evidence="2" id="KW-1185">Reference proteome</keyword>
<organism evidence="1 2">
    <name type="scientific">Cognatilysobacter xinjiangensis</name>
    <dbReference type="NCBI Taxonomy" id="546892"/>
    <lineage>
        <taxon>Bacteria</taxon>
        <taxon>Pseudomonadati</taxon>
        <taxon>Pseudomonadota</taxon>
        <taxon>Gammaproteobacteria</taxon>
        <taxon>Lysobacterales</taxon>
        <taxon>Lysobacteraceae</taxon>
        <taxon>Cognatilysobacter</taxon>
    </lineage>
</organism>
<protein>
    <submittedName>
        <fullName evidence="1">Uncharacterized protein</fullName>
    </submittedName>
</protein>
<sequence>MTTKLDGPLRREVDIKGQAYTLTVDPDGLKLVPKGRRKGLELQWTALVSGDAALAAALQGSLETLGR</sequence>